<dbReference type="RefSeq" id="WP_123104687.1">
    <property type="nucleotide sequence ID" value="NZ_CP127527.1"/>
</dbReference>
<dbReference type="Gene3D" id="1.20.1220.20">
    <property type="entry name" value="Uncharcterised protein PF01724"/>
    <property type="match status" value="1"/>
</dbReference>
<sequence>MATARQLEHTKTDLYEQDFLAWTEDQAEALRTKQAGALDWENLLEEVESMGRNERNAMESRLSLLLMHLMKWQWQPEKRGKSWMQTIREQRKAIRKILKNSPSLRSHVPEMLPEAWAEARDDAAFETELPLSIFPETCPWSLDTQVLVDWMPE</sequence>
<dbReference type="EMBL" id="RIZI01000179">
    <property type="protein sequence ID" value="RNF59884.1"/>
    <property type="molecule type" value="Genomic_DNA"/>
</dbReference>
<comment type="caution">
    <text evidence="1">The sequence shown here is derived from an EMBL/GenBank/DDBJ whole genome shotgun (WGS) entry which is preliminary data.</text>
</comment>
<organism evidence="1">
    <name type="scientific">Acidithiobacillus sulfuriphilus</name>
    <dbReference type="NCBI Taxonomy" id="1867749"/>
    <lineage>
        <taxon>Bacteria</taxon>
        <taxon>Pseudomonadati</taxon>
        <taxon>Pseudomonadota</taxon>
        <taxon>Acidithiobacillia</taxon>
        <taxon>Acidithiobacillales</taxon>
        <taxon>Acidithiobacillaceae</taxon>
        <taxon>Acidithiobacillus</taxon>
    </lineage>
</organism>
<dbReference type="OrthoDB" id="5766125at2"/>
<dbReference type="Pfam" id="PF01724">
    <property type="entry name" value="DUF29"/>
    <property type="match status" value="1"/>
</dbReference>
<name>A0A3M8QY96_9PROT</name>
<dbReference type="PANTHER" id="PTHR34235">
    <property type="entry name" value="SLR1203 PROTEIN-RELATED"/>
    <property type="match status" value="1"/>
</dbReference>
<dbReference type="InterPro" id="IPR002636">
    <property type="entry name" value="DUF29"/>
</dbReference>
<evidence type="ECO:0000313" key="1">
    <source>
        <dbReference type="EMBL" id="RNF59884.1"/>
    </source>
</evidence>
<protein>
    <submittedName>
        <fullName evidence="1">DUF29 domain-containing protein</fullName>
    </submittedName>
</protein>
<reference evidence="1" key="1">
    <citation type="submission" date="2018-10" db="EMBL/GenBank/DDBJ databases">
        <title>Acidithiobacillus sulfuriphilus sp. nov.: an extremely acidophilic sulfur-oxidizing chemolithotroph isolated from a neutral pH environment.</title>
        <authorList>
            <person name="Falagan C."/>
            <person name="Moya-Beltran A."/>
            <person name="Quatrini R."/>
            <person name="Johnson D.B."/>
        </authorList>
    </citation>
    <scope>NUCLEOTIDE SEQUENCE [LARGE SCALE GENOMIC DNA]</scope>
    <source>
        <strain evidence="1">CJ-2</strain>
    </source>
</reference>
<accession>A0A3M8QY96</accession>
<dbReference type="AlphaFoldDB" id="A0A3M8QY96"/>
<gene>
    <name evidence="1" type="ORF">EC580_10060</name>
</gene>
<proteinExistence type="predicted"/>